<protein>
    <submittedName>
        <fullName evidence="2">Uncharacterized protein</fullName>
    </submittedName>
</protein>
<dbReference type="Proteomes" id="UP001285908">
    <property type="component" value="Unassembled WGS sequence"/>
</dbReference>
<evidence type="ECO:0000256" key="1">
    <source>
        <dbReference type="SAM" id="MobiDB-lite"/>
    </source>
</evidence>
<dbReference type="RefSeq" id="XP_062695932.1">
    <property type="nucleotide sequence ID" value="XM_062836871.1"/>
</dbReference>
<feature type="region of interest" description="Disordered" evidence="1">
    <location>
        <begin position="25"/>
        <end position="55"/>
    </location>
</feature>
<comment type="caution">
    <text evidence="2">The sequence shown here is derived from an EMBL/GenBank/DDBJ whole genome shotgun (WGS) entry which is preliminary data.</text>
</comment>
<evidence type="ECO:0000313" key="2">
    <source>
        <dbReference type="EMBL" id="KAK3497668.1"/>
    </source>
</evidence>
<keyword evidence="3" id="KW-1185">Reference proteome</keyword>
<proteinExistence type="predicted"/>
<dbReference type="AlphaFoldDB" id="A0AAJ0IDE1"/>
<reference evidence="2 3" key="1">
    <citation type="journal article" date="2023" name="Mol. Phylogenet. Evol.">
        <title>Genome-scale phylogeny and comparative genomics of the fungal order Sordariales.</title>
        <authorList>
            <person name="Hensen N."/>
            <person name="Bonometti L."/>
            <person name="Westerberg I."/>
            <person name="Brannstrom I.O."/>
            <person name="Guillou S."/>
            <person name="Cros-Aarteil S."/>
            <person name="Calhoun S."/>
            <person name="Haridas S."/>
            <person name="Kuo A."/>
            <person name="Mondo S."/>
            <person name="Pangilinan J."/>
            <person name="Riley R."/>
            <person name="LaButti K."/>
            <person name="Andreopoulos B."/>
            <person name="Lipzen A."/>
            <person name="Chen C."/>
            <person name="Yan M."/>
            <person name="Daum C."/>
            <person name="Ng V."/>
            <person name="Clum A."/>
            <person name="Steindorff A."/>
            <person name="Ohm R.A."/>
            <person name="Martin F."/>
            <person name="Silar P."/>
            <person name="Natvig D.O."/>
            <person name="Lalanne C."/>
            <person name="Gautier V."/>
            <person name="Ament-Velasquez S.L."/>
            <person name="Kruys A."/>
            <person name="Hutchinson M.I."/>
            <person name="Powell A.J."/>
            <person name="Barry K."/>
            <person name="Miller A.N."/>
            <person name="Grigoriev I.V."/>
            <person name="Debuchy R."/>
            <person name="Gladieux P."/>
            <person name="Hiltunen Thoren M."/>
            <person name="Johannesson H."/>
        </authorList>
    </citation>
    <scope>NUCLEOTIDE SEQUENCE [LARGE SCALE GENOMIC DNA]</scope>
    <source>
        <strain evidence="2 3">FGSC 10403</strain>
    </source>
</reference>
<dbReference type="EMBL" id="JAULSX010000002">
    <property type="protein sequence ID" value="KAK3497668.1"/>
    <property type="molecule type" value="Genomic_DNA"/>
</dbReference>
<sequence length="102" mass="11034">MGGSVTTRNLISEIVLIGRAGQGASICRTRTPPPSPFDPQPERPGQGTDRSPGIKRTPLRLNLVVGFQAALSVRYIWGAWPVRFHFSGGTIPLITSANHLRC</sequence>
<dbReference type="GeneID" id="87874493"/>
<evidence type="ECO:0000313" key="3">
    <source>
        <dbReference type="Proteomes" id="UP001285908"/>
    </source>
</evidence>
<gene>
    <name evidence="2" type="ORF">B0T23DRAFT_374807</name>
</gene>
<name>A0AAJ0IDE1_9PEZI</name>
<organism evidence="2 3">
    <name type="scientific">Neurospora hispaniola</name>
    <dbReference type="NCBI Taxonomy" id="588809"/>
    <lineage>
        <taxon>Eukaryota</taxon>
        <taxon>Fungi</taxon>
        <taxon>Dikarya</taxon>
        <taxon>Ascomycota</taxon>
        <taxon>Pezizomycotina</taxon>
        <taxon>Sordariomycetes</taxon>
        <taxon>Sordariomycetidae</taxon>
        <taxon>Sordariales</taxon>
        <taxon>Sordariaceae</taxon>
        <taxon>Neurospora</taxon>
    </lineage>
</organism>
<accession>A0AAJ0IDE1</accession>